<evidence type="ECO:0000313" key="3">
    <source>
        <dbReference type="Proteomes" id="UP000295124"/>
    </source>
</evidence>
<feature type="signal peptide" evidence="1">
    <location>
        <begin position="1"/>
        <end position="28"/>
    </location>
</feature>
<dbReference type="AlphaFoldDB" id="A0A4V2YLE8"/>
<dbReference type="RefSeq" id="WP_132176076.1">
    <property type="nucleotide sequence ID" value="NZ_SMKX01000177.1"/>
</dbReference>
<evidence type="ECO:0008006" key="4">
    <source>
        <dbReference type="Google" id="ProtNLM"/>
    </source>
</evidence>
<dbReference type="EMBL" id="SMKX01000177">
    <property type="protein sequence ID" value="TDD46287.1"/>
    <property type="molecule type" value="Genomic_DNA"/>
</dbReference>
<dbReference type="OrthoDB" id="3699146at2"/>
<dbReference type="Proteomes" id="UP000295124">
    <property type="component" value="Unassembled WGS sequence"/>
</dbReference>
<comment type="caution">
    <text evidence="2">The sequence shown here is derived from an EMBL/GenBank/DDBJ whole genome shotgun (WGS) entry which is preliminary data.</text>
</comment>
<name>A0A4V2YLE8_9ACTN</name>
<evidence type="ECO:0000313" key="2">
    <source>
        <dbReference type="EMBL" id="TDD46287.1"/>
    </source>
</evidence>
<feature type="chain" id="PRO_5020715462" description="DUF2690 domain-containing protein" evidence="1">
    <location>
        <begin position="29"/>
        <end position="149"/>
    </location>
</feature>
<reference evidence="2 3" key="1">
    <citation type="submission" date="2019-03" db="EMBL/GenBank/DDBJ databases">
        <title>Draft genome sequences of novel Actinobacteria.</title>
        <authorList>
            <person name="Sahin N."/>
            <person name="Ay H."/>
            <person name="Saygin H."/>
        </authorList>
    </citation>
    <scope>NUCLEOTIDE SEQUENCE [LARGE SCALE GENOMIC DNA]</scope>
    <source>
        <strain evidence="2 3">JCM 13523</strain>
    </source>
</reference>
<proteinExistence type="predicted"/>
<organism evidence="2 3">
    <name type="scientific">Kribbella antibiotica</name>
    <dbReference type="NCBI Taxonomy" id="190195"/>
    <lineage>
        <taxon>Bacteria</taxon>
        <taxon>Bacillati</taxon>
        <taxon>Actinomycetota</taxon>
        <taxon>Actinomycetes</taxon>
        <taxon>Propionibacteriales</taxon>
        <taxon>Kribbellaceae</taxon>
        <taxon>Kribbella</taxon>
    </lineage>
</organism>
<accession>A0A4V2YLE8</accession>
<evidence type="ECO:0000256" key="1">
    <source>
        <dbReference type="SAM" id="SignalP"/>
    </source>
</evidence>
<gene>
    <name evidence="2" type="ORF">E1263_36860</name>
</gene>
<keyword evidence="3" id="KW-1185">Reference proteome</keyword>
<protein>
    <recommendedName>
        <fullName evidence="4">DUF2690 domain-containing protein</fullName>
    </recommendedName>
</protein>
<sequence>MRTLGILLSTAGLVGAGALALVTVPAQAAEAANCTVVSQEDASMLRGNRPPSWGKVYVFKDSCGRFWAEVRMDSKLPANARANAFLVQRGGRTWDCGSGNGLVKENESSCFTQKVRGADGARFRAYGAEYQNYGGGYTELGKNYTKYIR</sequence>
<keyword evidence="1" id="KW-0732">Signal</keyword>